<evidence type="ECO:0000259" key="4">
    <source>
        <dbReference type="PROSITE" id="PS50949"/>
    </source>
</evidence>
<dbReference type="InterPro" id="IPR036388">
    <property type="entry name" value="WH-like_DNA-bd_sf"/>
</dbReference>
<feature type="domain" description="HTH gntR-type" evidence="4">
    <location>
        <begin position="3"/>
        <end position="70"/>
    </location>
</feature>
<dbReference type="SUPFAM" id="SSF46785">
    <property type="entry name" value="Winged helix' DNA-binding domain"/>
    <property type="match status" value="1"/>
</dbReference>
<dbReference type="InterPro" id="IPR000524">
    <property type="entry name" value="Tscrpt_reg_HTH_GntR"/>
</dbReference>
<dbReference type="Gene3D" id="1.20.120.530">
    <property type="entry name" value="GntR ligand-binding domain-like"/>
    <property type="match status" value="1"/>
</dbReference>
<dbReference type="Gene3D" id="1.10.10.10">
    <property type="entry name" value="Winged helix-like DNA-binding domain superfamily/Winged helix DNA-binding domain"/>
    <property type="match status" value="1"/>
</dbReference>
<keyword evidence="3" id="KW-0804">Transcription</keyword>
<dbReference type="SUPFAM" id="SSF48008">
    <property type="entry name" value="GntR ligand-binding domain-like"/>
    <property type="match status" value="1"/>
</dbReference>
<evidence type="ECO:0000313" key="5">
    <source>
        <dbReference type="EMBL" id="GAA5484789.1"/>
    </source>
</evidence>
<sequence length="219" mass="24404">MASRSADEIRESLEERIVEGELGDGTRLDEVQLADHYGVSRTPLREALRMLAGSSLIELVPRRGAFVRHPGVVELVEMFEVMAELEGLCGRLAARRISAGELVELSMAARTCGEAVRHEDPDAYYHANEAFHQAIYHAAGNRFLEAEAQRLQKRLRPFRRMQLRARGRMDQSMREHGTILEALRGGDGEAAASALRSHVAVQGEKFHLLYTALEASKEA</sequence>
<dbReference type="EMBL" id="BAABRI010000035">
    <property type="protein sequence ID" value="GAA5484789.1"/>
    <property type="molecule type" value="Genomic_DNA"/>
</dbReference>
<accession>A0ABP9UZG1</accession>
<dbReference type="InterPro" id="IPR036390">
    <property type="entry name" value="WH_DNA-bd_sf"/>
</dbReference>
<proteinExistence type="predicted"/>
<organism evidence="5 6">
    <name type="scientific">Haloferula sargassicola</name>
    <dbReference type="NCBI Taxonomy" id="490096"/>
    <lineage>
        <taxon>Bacteria</taxon>
        <taxon>Pseudomonadati</taxon>
        <taxon>Verrucomicrobiota</taxon>
        <taxon>Verrucomicrobiia</taxon>
        <taxon>Verrucomicrobiales</taxon>
        <taxon>Verrucomicrobiaceae</taxon>
        <taxon>Haloferula</taxon>
    </lineage>
</organism>
<dbReference type="Pfam" id="PF07729">
    <property type="entry name" value="FCD"/>
    <property type="match status" value="1"/>
</dbReference>
<evidence type="ECO:0000313" key="6">
    <source>
        <dbReference type="Proteomes" id="UP001476282"/>
    </source>
</evidence>
<evidence type="ECO:0000256" key="3">
    <source>
        <dbReference type="ARBA" id="ARBA00023163"/>
    </source>
</evidence>
<gene>
    <name evidence="5" type="primary">rspR</name>
    <name evidence="5" type="ORF">Hsar01_04037</name>
</gene>
<keyword evidence="6" id="KW-1185">Reference proteome</keyword>
<reference evidence="5 6" key="1">
    <citation type="submission" date="2024-02" db="EMBL/GenBank/DDBJ databases">
        <title>Haloferula sargassicola NBRC 104335.</title>
        <authorList>
            <person name="Ichikawa N."/>
            <person name="Katano-Makiyama Y."/>
            <person name="Hidaka K."/>
        </authorList>
    </citation>
    <scope>NUCLEOTIDE SEQUENCE [LARGE SCALE GENOMIC DNA]</scope>
    <source>
        <strain evidence="5 6">NBRC 104335</strain>
    </source>
</reference>
<dbReference type="SMART" id="SM00345">
    <property type="entry name" value="HTH_GNTR"/>
    <property type="match status" value="1"/>
</dbReference>
<dbReference type="PANTHER" id="PTHR43537">
    <property type="entry name" value="TRANSCRIPTIONAL REGULATOR, GNTR FAMILY"/>
    <property type="match status" value="1"/>
</dbReference>
<protein>
    <submittedName>
        <fullName evidence="5">HTH-type transcriptional repressor RspR</fullName>
    </submittedName>
</protein>
<dbReference type="Proteomes" id="UP001476282">
    <property type="component" value="Unassembled WGS sequence"/>
</dbReference>
<dbReference type="RefSeq" id="WP_353568899.1">
    <property type="nucleotide sequence ID" value="NZ_BAABRI010000035.1"/>
</dbReference>
<keyword evidence="1" id="KW-0805">Transcription regulation</keyword>
<dbReference type="Pfam" id="PF00392">
    <property type="entry name" value="GntR"/>
    <property type="match status" value="1"/>
</dbReference>
<evidence type="ECO:0000256" key="1">
    <source>
        <dbReference type="ARBA" id="ARBA00023015"/>
    </source>
</evidence>
<dbReference type="CDD" id="cd07377">
    <property type="entry name" value="WHTH_GntR"/>
    <property type="match status" value="1"/>
</dbReference>
<comment type="caution">
    <text evidence="5">The sequence shown here is derived from an EMBL/GenBank/DDBJ whole genome shotgun (WGS) entry which is preliminary data.</text>
</comment>
<keyword evidence="2" id="KW-0238">DNA-binding</keyword>
<name>A0ABP9UZG1_9BACT</name>
<dbReference type="PANTHER" id="PTHR43537:SF49">
    <property type="entry name" value="TRANSCRIPTIONAL REGULATORY PROTEIN"/>
    <property type="match status" value="1"/>
</dbReference>
<dbReference type="InterPro" id="IPR008920">
    <property type="entry name" value="TF_FadR/GntR_C"/>
</dbReference>
<dbReference type="SMART" id="SM00895">
    <property type="entry name" value="FCD"/>
    <property type="match status" value="1"/>
</dbReference>
<dbReference type="PROSITE" id="PS50949">
    <property type="entry name" value="HTH_GNTR"/>
    <property type="match status" value="1"/>
</dbReference>
<evidence type="ECO:0000256" key="2">
    <source>
        <dbReference type="ARBA" id="ARBA00023125"/>
    </source>
</evidence>
<dbReference type="InterPro" id="IPR011711">
    <property type="entry name" value="GntR_C"/>
</dbReference>